<evidence type="ECO:0000313" key="3">
    <source>
        <dbReference type="Proteomes" id="UP001174934"/>
    </source>
</evidence>
<gene>
    <name evidence="2" type="ORF">B0T17DRAFT_630068</name>
</gene>
<name>A0AA39W3Z9_9PEZI</name>
<organism evidence="2 3">
    <name type="scientific">Bombardia bombarda</name>
    <dbReference type="NCBI Taxonomy" id="252184"/>
    <lineage>
        <taxon>Eukaryota</taxon>
        <taxon>Fungi</taxon>
        <taxon>Dikarya</taxon>
        <taxon>Ascomycota</taxon>
        <taxon>Pezizomycotina</taxon>
        <taxon>Sordariomycetes</taxon>
        <taxon>Sordariomycetidae</taxon>
        <taxon>Sordariales</taxon>
        <taxon>Lasiosphaeriaceae</taxon>
        <taxon>Bombardia</taxon>
    </lineage>
</organism>
<reference evidence="2" key="1">
    <citation type="submission" date="2023-06" db="EMBL/GenBank/DDBJ databases">
        <title>Genome-scale phylogeny and comparative genomics of the fungal order Sordariales.</title>
        <authorList>
            <consortium name="Lawrence Berkeley National Laboratory"/>
            <person name="Hensen N."/>
            <person name="Bonometti L."/>
            <person name="Westerberg I."/>
            <person name="Brannstrom I.O."/>
            <person name="Guillou S."/>
            <person name="Cros-Aarteil S."/>
            <person name="Calhoun S."/>
            <person name="Haridas S."/>
            <person name="Kuo A."/>
            <person name="Mondo S."/>
            <person name="Pangilinan J."/>
            <person name="Riley R."/>
            <person name="LaButti K."/>
            <person name="Andreopoulos B."/>
            <person name="Lipzen A."/>
            <person name="Chen C."/>
            <person name="Yanf M."/>
            <person name="Daum C."/>
            <person name="Ng V."/>
            <person name="Clum A."/>
            <person name="Steindorff A."/>
            <person name="Ohm R."/>
            <person name="Martin F."/>
            <person name="Silar P."/>
            <person name="Natvig D."/>
            <person name="Lalanne C."/>
            <person name="Gautier V."/>
            <person name="Ament-velasquez S.L."/>
            <person name="Kruys A."/>
            <person name="Hutchinson M.I."/>
            <person name="Powell A.J."/>
            <person name="Barry K."/>
            <person name="Miller A.N."/>
            <person name="Grigoriev I.V."/>
            <person name="Debuchy R."/>
            <person name="Gladieux P."/>
            <person name="Thoren M.H."/>
            <person name="Johannesson H."/>
        </authorList>
    </citation>
    <scope>NUCLEOTIDE SEQUENCE</scope>
    <source>
        <strain evidence="2">SMH3391-2</strain>
    </source>
</reference>
<feature type="chain" id="PRO_5041309154" evidence="1">
    <location>
        <begin position="19"/>
        <end position="184"/>
    </location>
</feature>
<accession>A0AA39W3Z9</accession>
<evidence type="ECO:0000313" key="2">
    <source>
        <dbReference type="EMBL" id="KAK0610194.1"/>
    </source>
</evidence>
<keyword evidence="1" id="KW-0732">Signal</keyword>
<proteinExistence type="predicted"/>
<keyword evidence="3" id="KW-1185">Reference proteome</keyword>
<evidence type="ECO:0000256" key="1">
    <source>
        <dbReference type="SAM" id="SignalP"/>
    </source>
</evidence>
<dbReference type="EMBL" id="JAULSR010000011">
    <property type="protein sequence ID" value="KAK0610194.1"/>
    <property type="molecule type" value="Genomic_DNA"/>
</dbReference>
<protein>
    <submittedName>
        <fullName evidence="2">Uncharacterized protein</fullName>
    </submittedName>
</protein>
<sequence>MKLATPVIVATLCALAGAVPHFNKAHARDVIYDALNTTNRNLNMVGLTMTTTAPPEPLLEFNFNLTSGMFTPSAKCSGQAPEIANAPTGWTKCIPDRNNSAVSFRWDLHLDRHISMLLETNFTIAAASDFSSYVWQQAKYNISPNETNNDGVYTGPPSVSADLGLVKVCFGDWNDGATGICKGA</sequence>
<feature type="signal peptide" evidence="1">
    <location>
        <begin position="1"/>
        <end position="18"/>
    </location>
</feature>
<dbReference type="AlphaFoldDB" id="A0AA39W3Z9"/>
<comment type="caution">
    <text evidence="2">The sequence shown here is derived from an EMBL/GenBank/DDBJ whole genome shotgun (WGS) entry which is preliminary data.</text>
</comment>
<dbReference type="Proteomes" id="UP001174934">
    <property type="component" value="Unassembled WGS sequence"/>
</dbReference>